<name>A0ABW0XBB9_9ACTN</name>
<gene>
    <name evidence="2" type="ORF">ACFP3U_32650</name>
</gene>
<reference evidence="3" key="1">
    <citation type="journal article" date="2019" name="Int. J. Syst. Evol. Microbiol.">
        <title>The Global Catalogue of Microorganisms (GCM) 10K type strain sequencing project: providing services to taxonomists for standard genome sequencing and annotation.</title>
        <authorList>
            <consortium name="The Broad Institute Genomics Platform"/>
            <consortium name="The Broad Institute Genome Sequencing Center for Infectious Disease"/>
            <person name="Wu L."/>
            <person name="Ma J."/>
        </authorList>
    </citation>
    <scope>NUCLEOTIDE SEQUENCE [LARGE SCALE GENOMIC DNA]</scope>
    <source>
        <strain evidence="3">CGMCC 4.1437</strain>
    </source>
</reference>
<dbReference type="RefSeq" id="WP_380229365.1">
    <property type="nucleotide sequence ID" value="NZ_JBHSOF010000065.1"/>
</dbReference>
<sequence>MTRKWTGVSLDEVRLDVAGIGGARYRPDPSVVLPEHVAVYRILDGRGEPLPCSPAEHERWEVAALACLARLSRALEDFYWAHGGTMIEIDLATGRGSRYGIVRPRRLPGWERRVTERSARAQQILALEVARATEEYRPVREEVALRVAEASAARRAALEAEARVTRHRRAVLDELALRRVWRYRAAGAGEPVLVRRVDLPDTSDTPDAGEDQLPDGREPLTGRELAEALNALTTQAAESPVELRWDERARAATEADCLAREVRITFLEWWCDLAGSRWLAGPEGPRAVFVPPGTRSSGPRQTYGGTGMGGTGGFGGGHSWGGFGGY</sequence>
<keyword evidence="3" id="KW-1185">Reference proteome</keyword>
<accession>A0ABW0XBB9</accession>
<comment type="caution">
    <text evidence="2">The sequence shown here is derived from an EMBL/GenBank/DDBJ whole genome shotgun (WGS) entry which is preliminary data.</text>
</comment>
<dbReference type="Proteomes" id="UP001595975">
    <property type="component" value="Unassembled WGS sequence"/>
</dbReference>
<feature type="region of interest" description="Disordered" evidence="1">
    <location>
        <begin position="197"/>
        <end position="218"/>
    </location>
</feature>
<evidence type="ECO:0000256" key="1">
    <source>
        <dbReference type="SAM" id="MobiDB-lite"/>
    </source>
</evidence>
<evidence type="ECO:0008006" key="4">
    <source>
        <dbReference type="Google" id="ProtNLM"/>
    </source>
</evidence>
<evidence type="ECO:0000313" key="3">
    <source>
        <dbReference type="Proteomes" id="UP001595975"/>
    </source>
</evidence>
<protein>
    <recommendedName>
        <fullName evidence="4">PE-PGRS family protein</fullName>
    </recommendedName>
</protein>
<organism evidence="2 3">
    <name type="scientific">Kitasatospora misakiensis</name>
    <dbReference type="NCBI Taxonomy" id="67330"/>
    <lineage>
        <taxon>Bacteria</taxon>
        <taxon>Bacillati</taxon>
        <taxon>Actinomycetota</taxon>
        <taxon>Actinomycetes</taxon>
        <taxon>Kitasatosporales</taxon>
        <taxon>Streptomycetaceae</taxon>
        <taxon>Kitasatospora</taxon>
    </lineage>
</organism>
<dbReference type="EMBL" id="JBHSOF010000065">
    <property type="protein sequence ID" value="MFC5667701.1"/>
    <property type="molecule type" value="Genomic_DNA"/>
</dbReference>
<evidence type="ECO:0000313" key="2">
    <source>
        <dbReference type="EMBL" id="MFC5667701.1"/>
    </source>
</evidence>
<proteinExistence type="predicted"/>